<evidence type="ECO:0000313" key="2">
    <source>
        <dbReference type="EMBL" id="KAF2098102.1"/>
    </source>
</evidence>
<proteinExistence type="predicted"/>
<dbReference type="Gene3D" id="3.30.710.10">
    <property type="entry name" value="Potassium Channel Kv1.1, Chain A"/>
    <property type="match status" value="1"/>
</dbReference>
<reference evidence="2" key="1">
    <citation type="journal article" date="2020" name="Stud. Mycol.">
        <title>101 Dothideomycetes genomes: a test case for predicting lifestyles and emergence of pathogens.</title>
        <authorList>
            <person name="Haridas S."/>
            <person name="Albert R."/>
            <person name="Binder M."/>
            <person name="Bloem J."/>
            <person name="Labutti K."/>
            <person name="Salamov A."/>
            <person name="Andreopoulos B."/>
            <person name="Baker S."/>
            <person name="Barry K."/>
            <person name="Bills G."/>
            <person name="Bluhm B."/>
            <person name="Cannon C."/>
            <person name="Castanera R."/>
            <person name="Culley D."/>
            <person name="Daum C."/>
            <person name="Ezra D."/>
            <person name="Gonzalez J."/>
            <person name="Henrissat B."/>
            <person name="Kuo A."/>
            <person name="Liang C."/>
            <person name="Lipzen A."/>
            <person name="Lutzoni F."/>
            <person name="Magnuson J."/>
            <person name="Mondo S."/>
            <person name="Nolan M."/>
            <person name="Ohm R."/>
            <person name="Pangilinan J."/>
            <person name="Park H.-J."/>
            <person name="Ramirez L."/>
            <person name="Alfaro M."/>
            <person name="Sun H."/>
            <person name="Tritt A."/>
            <person name="Yoshinaga Y."/>
            <person name="Zwiers L.-H."/>
            <person name="Turgeon B."/>
            <person name="Goodwin S."/>
            <person name="Spatafora J."/>
            <person name="Crous P."/>
            <person name="Grigoriev I."/>
        </authorList>
    </citation>
    <scope>NUCLEOTIDE SEQUENCE</scope>
    <source>
        <strain evidence="2">CBS 133067</strain>
    </source>
</reference>
<gene>
    <name evidence="2" type="ORF">NA57DRAFT_57267</name>
</gene>
<dbReference type="AlphaFoldDB" id="A0A9P4IGL3"/>
<dbReference type="InterPro" id="IPR000210">
    <property type="entry name" value="BTB/POZ_dom"/>
</dbReference>
<comment type="caution">
    <text evidence="2">The sequence shown here is derived from an EMBL/GenBank/DDBJ whole genome shotgun (WGS) entry which is preliminary data.</text>
</comment>
<dbReference type="CDD" id="cd18186">
    <property type="entry name" value="BTB_POZ_ZBTB_KLHL-like"/>
    <property type="match status" value="1"/>
</dbReference>
<dbReference type="SUPFAM" id="SSF54695">
    <property type="entry name" value="POZ domain"/>
    <property type="match status" value="1"/>
</dbReference>
<dbReference type="OrthoDB" id="5275938at2759"/>
<dbReference type="EMBL" id="ML978127">
    <property type="protein sequence ID" value="KAF2098102.1"/>
    <property type="molecule type" value="Genomic_DNA"/>
</dbReference>
<dbReference type="PROSITE" id="PS50097">
    <property type="entry name" value="BTB"/>
    <property type="match status" value="1"/>
</dbReference>
<evidence type="ECO:0000313" key="3">
    <source>
        <dbReference type="Proteomes" id="UP000799772"/>
    </source>
</evidence>
<keyword evidence="3" id="KW-1185">Reference proteome</keyword>
<name>A0A9P4IGL3_9PEZI</name>
<accession>A0A9P4IGL3</accession>
<protein>
    <recommendedName>
        <fullName evidence="1">BTB domain-containing protein</fullName>
    </recommendedName>
</protein>
<sequence length="276" mass="30556">MSMATSLPQKKILSYDPRSRPIDAVLDPKGDVVFVVGTGQPKLIRVSSQVMSKASPYFQNLFGPNFAEGVALKNEKLAKPLEVPLRDDHPVAMEILCRHIHGEPMLVLILGTLERLSVLADQYLCVDNIRASVLISLRSLLGSLNALSIDNSVKVLKIARIFEDATTFKKVSARLIWMLSPRESDPWSFQPQETRWDEIGLQDSEAAHIRNVASYQTRHAWIELHIGFDKKRRQLLNPQEGQVGQSSAMTSVTGPGTASWSSVTAVSAKFCTHLGV</sequence>
<dbReference type="SMART" id="SM00225">
    <property type="entry name" value="BTB"/>
    <property type="match status" value="1"/>
</dbReference>
<dbReference type="InterPro" id="IPR011333">
    <property type="entry name" value="SKP1/BTB/POZ_sf"/>
</dbReference>
<evidence type="ECO:0000259" key="1">
    <source>
        <dbReference type="PROSITE" id="PS50097"/>
    </source>
</evidence>
<feature type="domain" description="BTB" evidence="1">
    <location>
        <begin position="30"/>
        <end position="101"/>
    </location>
</feature>
<dbReference type="Proteomes" id="UP000799772">
    <property type="component" value="Unassembled WGS sequence"/>
</dbReference>
<organism evidence="2 3">
    <name type="scientific">Rhizodiscina lignyota</name>
    <dbReference type="NCBI Taxonomy" id="1504668"/>
    <lineage>
        <taxon>Eukaryota</taxon>
        <taxon>Fungi</taxon>
        <taxon>Dikarya</taxon>
        <taxon>Ascomycota</taxon>
        <taxon>Pezizomycotina</taxon>
        <taxon>Dothideomycetes</taxon>
        <taxon>Pleosporomycetidae</taxon>
        <taxon>Aulographales</taxon>
        <taxon>Rhizodiscinaceae</taxon>
        <taxon>Rhizodiscina</taxon>
    </lineage>
</organism>